<keyword evidence="4" id="KW-0597">Phosphoprotein</keyword>
<dbReference type="PROSITE" id="PS01355">
    <property type="entry name" value="HEMATOPO_REC_S_F1"/>
    <property type="match status" value="1"/>
</dbReference>
<dbReference type="Bgee" id="108701563">
    <property type="expression patterns" value="Expressed in zone of skin and 11 other cell types or tissues"/>
</dbReference>
<dbReference type="InterPro" id="IPR003961">
    <property type="entry name" value="FN3_dom"/>
</dbReference>
<protein>
    <recommendedName>
        <fullName evidence="3">Interleukin-4 receptor subunit alpha</fullName>
    </recommendedName>
</protein>
<name>A0A1L8EXY7_XENLA</name>
<evidence type="ECO:0000256" key="13">
    <source>
        <dbReference type="SAM" id="MobiDB-lite"/>
    </source>
</evidence>
<dbReference type="InterPro" id="IPR015319">
    <property type="entry name" value="IL-4_rcpt-alpha_N"/>
</dbReference>
<dbReference type="AlphaFoldDB" id="A0A1L8EXY7"/>
<dbReference type="GO" id="GO:0009897">
    <property type="term" value="C:external side of plasma membrane"/>
    <property type="evidence" value="ECO:0000318"/>
    <property type="project" value="GO_Central"/>
</dbReference>
<dbReference type="PANTHER" id="PTHR23037:SF32">
    <property type="entry name" value="INTERLEUKIN-4 RECEPTOR SUBUNIT ALPHA"/>
    <property type="match status" value="1"/>
</dbReference>
<feature type="compositionally biased region" description="Polar residues" evidence="13">
    <location>
        <begin position="679"/>
        <end position="698"/>
    </location>
</feature>
<keyword evidence="11" id="KW-0325">Glycoprotein</keyword>
<dbReference type="GO" id="GO:0004913">
    <property type="term" value="F:interleukin-4 receptor activity"/>
    <property type="evidence" value="ECO:0000318"/>
    <property type="project" value="GO_Central"/>
</dbReference>
<evidence type="ECO:0000256" key="4">
    <source>
        <dbReference type="ARBA" id="ARBA00022553"/>
    </source>
</evidence>
<evidence type="ECO:0000256" key="5">
    <source>
        <dbReference type="ARBA" id="ARBA00022692"/>
    </source>
</evidence>
<dbReference type="GO" id="GO:0035771">
    <property type="term" value="P:interleukin-4-mediated signaling pathway"/>
    <property type="evidence" value="ECO:0000318"/>
    <property type="project" value="GO_Central"/>
</dbReference>
<dbReference type="KEGG" id="xla:108701563"/>
<dbReference type="GeneID" id="108701563"/>
<dbReference type="RefSeq" id="XP_018091857.1">
    <property type="nucleotide sequence ID" value="XM_018236368.2"/>
</dbReference>
<dbReference type="SUPFAM" id="SSF49265">
    <property type="entry name" value="Fibronectin type III"/>
    <property type="match status" value="2"/>
</dbReference>
<evidence type="ECO:0000256" key="1">
    <source>
        <dbReference type="ARBA" id="ARBA00004479"/>
    </source>
</evidence>
<evidence type="ECO:0000313" key="16">
    <source>
        <dbReference type="RefSeq" id="XP_018091857.1"/>
    </source>
</evidence>
<organism evidence="15 16">
    <name type="scientific">Xenopus laevis</name>
    <name type="common">African clawed frog</name>
    <dbReference type="NCBI Taxonomy" id="8355"/>
    <lineage>
        <taxon>Eukaryota</taxon>
        <taxon>Metazoa</taxon>
        <taxon>Chordata</taxon>
        <taxon>Craniata</taxon>
        <taxon>Vertebrata</taxon>
        <taxon>Euteleostomi</taxon>
        <taxon>Amphibia</taxon>
        <taxon>Batrachia</taxon>
        <taxon>Anura</taxon>
        <taxon>Pipoidea</taxon>
        <taxon>Pipidae</taxon>
        <taxon>Xenopodinae</taxon>
        <taxon>Xenopus</taxon>
        <taxon>Xenopus</taxon>
    </lineage>
</organism>
<evidence type="ECO:0000256" key="7">
    <source>
        <dbReference type="ARBA" id="ARBA00022989"/>
    </source>
</evidence>
<reference evidence="16" key="1">
    <citation type="submission" date="2025-08" db="UniProtKB">
        <authorList>
            <consortium name="RefSeq"/>
        </authorList>
    </citation>
    <scope>IDENTIFICATION</scope>
    <source>
        <strain evidence="16">J_2021</strain>
        <tissue evidence="16">Erythrocytes</tissue>
    </source>
</reference>
<dbReference type="SMART" id="SM00060">
    <property type="entry name" value="FN3"/>
    <property type="match status" value="1"/>
</dbReference>
<dbReference type="CDD" id="cd00063">
    <property type="entry name" value="FN3"/>
    <property type="match status" value="1"/>
</dbReference>
<keyword evidence="8" id="KW-0472">Membrane</keyword>
<dbReference type="InterPro" id="IPR036116">
    <property type="entry name" value="FN3_sf"/>
</dbReference>
<evidence type="ECO:0000256" key="6">
    <source>
        <dbReference type="ARBA" id="ARBA00022729"/>
    </source>
</evidence>
<keyword evidence="7" id="KW-1133">Transmembrane helix</keyword>
<dbReference type="Proteomes" id="UP000186698">
    <property type="component" value="Chromosome 9_10L"/>
</dbReference>
<keyword evidence="10" id="KW-0675">Receptor</keyword>
<feature type="chain" id="PRO_5043769543" description="Interleukin-4 receptor subunit alpha" evidence="14">
    <location>
        <begin position="21"/>
        <end position="903"/>
    </location>
</feature>
<evidence type="ECO:0000256" key="9">
    <source>
        <dbReference type="ARBA" id="ARBA00023157"/>
    </source>
</evidence>
<evidence type="ECO:0000256" key="10">
    <source>
        <dbReference type="ARBA" id="ARBA00023170"/>
    </source>
</evidence>
<dbReference type="PaxDb" id="8355-A0A1L8EXY7"/>
<dbReference type="OrthoDB" id="9904009at2759"/>
<keyword evidence="9" id="KW-1015">Disulfide bond</keyword>
<feature type="signal peptide" evidence="14">
    <location>
        <begin position="1"/>
        <end position="20"/>
    </location>
</feature>
<evidence type="ECO:0000313" key="15">
    <source>
        <dbReference type="Proteomes" id="UP000186698"/>
    </source>
</evidence>
<keyword evidence="15" id="KW-1185">Reference proteome</keyword>
<evidence type="ECO:0000256" key="12">
    <source>
        <dbReference type="ARBA" id="ARBA00025115"/>
    </source>
</evidence>
<comment type="subcellular location">
    <subcellularLocation>
        <location evidence="1">Membrane</location>
        <topology evidence="1">Single-pass type I membrane protein</topology>
    </subcellularLocation>
</comment>
<keyword evidence="5" id="KW-0812">Transmembrane</keyword>
<comment type="similarity">
    <text evidence="2">Belongs to the type I cytokine receptor family. Type 4 subfamily.</text>
</comment>
<keyword evidence="6 14" id="KW-0732">Signal</keyword>
<evidence type="ECO:0000256" key="14">
    <source>
        <dbReference type="SAM" id="SignalP"/>
    </source>
</evidence>
<dbReference type="GO" id="GO:0002532">
    <property type="term" value="P:production of molecular mediator involved in inflammatory response"/>
    <property type="evidence" value="ECO:0007669"/>
    <property type="project" value="InterPro"/>
</dbReference>
<dbReference type="PANTHER" id="PTHR23037">
    <property type="entry name" value="CYTOKINE RECEPTOR"/>
    <property type="match status" value="1"/>
</dbReference>
<dbReference type="Gene3D" id="2.60.40.10">
    <property type="entry name" value="Immunoglobulins"/>
    <property type="match status" value="2"/>
</dbReference>
<feature type="region of interest" description="Disordered" evidence="13">
    <location>
        <begin position="673"/>
        <end position="698"/>
    </location>
</feature>
<dbReference type="PROSITE" id="PS50853">
    <property type="entry name" value="FN3"/>
    <property type="match status" value="1"/>
</dbReference>
<dbReference type="InterPro" id="IPR013783">
    <property type="entry name" value="Ig-like_fold"/>
</dbReference>
<dbReference type="STRING" id="8355.A0A1L8EXY7"/>
<dbReference type="InterPro" id="IPR003531">
    <property type="entry name" value="Hempt_rcpt_S_F1_CS"/>
</dbReference>
<sequence length="903" mass="101489">MAAAIQFLVIFALLLREIYGKEFHIRNLECFNDYASEFTCSWEVANSNSICSADFELKYGTDKLSPRVCTPQNRENGGAVVPNQCVCKVSNFSFAALLNITVNLESNGTSVKRDVFPALYTVIPKVPRNVTVTSINEDEIEVTWDHGYSESKYSFLSEYLIYNLLVTCKQDPTQLQSINVKNKSYRIGKMFLKSGCNYDVKVRAIKKEKDGVQTLRWSDWSSAVEWHNDYSPSVNILSIVIPVCSIVLLLLISLCYCIITIGKKKWWQNIPDPAKSSLRLIRKRMSQETVAKPDENANIYPSSNKQENAKRTCTNWFNKFFKAHHKKKHFSQDSTSKVYEHSIPQYLALVPEVSVVEIATVENHLQESQKNSVNETKDVVEDKDELFFDLSIDQMFQDIIDDSPLKAQGLSTTRDTFKNSNNNMLQLFALLEDQPAPLEGLQESAYRSYPCDNSDQYSADQQHSLHCTSQESLYQTSETKLDNGYANNGCQANTYCDSGYSSFANAVSSSDSYTTSSDNSTYKNNASSNTSDCLSRSAFGNSNSSLDSNTTDSVYYNRQSTFFSSDTGFYKSGSKMNVELTLTPLPEGLTMCNTSPKEGREVSYPMTTCKASGYQSFAEAILQDGTSINHHSVTVDSLVLEPGYKSFESLLNQNTLETESDTESSVCDLDISVQKEEPTQSSAQNTGTHDLKNMKNTGGQTKIDFAEAPAQEITFGFLNLHLTENCLDSGCKNSSQDEQPSSTKDHSDQILDKAMKAEELQNDLSLICQEGNNCHVPFAWTPDLSEQWKHFANMYEPNFPQSSPVGKIDRIIRGSLSYHTDKGKSVVPETDIGTFPHQPTFSDFNNTSDCQTMKFGNMSYFVHPLKTKLHDTQDDLGTFSFYTPEHHKNHENEDCSYMQISLQ</sequence>
<evidence type="ECO:0000256" key="8">
    <source>
        <dbReference type="ARBA" id="ARBA00023136"/>
    </source>
</evidence>
<evidence type="ECO:0000256" key="2">
    <source>
        <dbReference type="ARBA" id="ARBA00008280"/>
    </source>
</evidence>
<proteinExistence type="inferred from homology"/>
<dbReference type="Pfam" id="PF09238">
    <property type="entry name" value="IL4Ra_N"/>
    <property type="match status" value="1"/>
</dbReference>
<gene>
    <name evidence="16" type="primary">LOC108701563</name>
</gene>
<comment type="function">
    <text evidence="12">Receptor for both interleukin 4 and interleukin 13. Couples to the JAK1/2/3-STAT6 pathway. The IL4 response is involved in promoting Th2 differentiation. The IL4/IL13 responses are involved in regulating IgE production and, chemokine and mucus production at sites of allergic inflammation. In certain cell types, can signal through activation of insulin receptor substrates, IRS1/IRS2.</text>
</comment>
<evidence type="ECO:0000256" key="3">
    <source>
        <dbReference type="ARBA" id="ARBA00018975"/>
    </source>
</evidence>
<evidence type="ECO:0000256" key="11">
    <source>
        <dbReference type="ARBA" id="ARBA00023180"/>
    </source>
</evidence>
<accession>A0A1L8EXY7</accession>